<dbReference type="EMBL" id="JAERQG010000001">
    <property type="protein sequence ID" value="MBL0764897.1"/>
    <property type="molecule type" value="Genomic_DNA"/>
</dbReference>
<dbReference type="InterPro" id="IPR036388">
    <property type="entry name" value="WH-like_DNA-bd_sf"/>
</dbReference>
<dbReference type="NCBIfam" id="TIGR02937">
    <property type="entry name" value="sigma70-ECF"/>
    <property type="match status" value="1"/>
</dbReference>
<evidence type="ECO:0000313" key="7">
    <source>
        <dbReference type="EMBL" id="MBL0764897.1"/>
    </source>
</evidence>
<gene>
    <name evidence="7" type="ORF">JKP34_06520</name>
</gene>
<keyword evidence="4" id="KW-0804">Transcription</keyword>
<dbReference type="Pfam" id="PF04542">
    <property type="entry name" value="Sigma70_r2"/>
    <property type="match status" value="1"/>
</dbReference>
<evidence type="ECO:0000256" key="4">
    <source>
        <dbReference type="ARBA" id="ARBA00023163"/>
    </source>
</evidence>
<comment type="caution">
    <text evidence="7">The sequence shown here is derived from an EMBL/GenBank/DDBJ whole genome shotgun (WGS) entry which is preliminary data.</text>
</comment>
<comment type="similarity">
    <text evidence="1">Belongs to the sigma-70 factor family. ECF subfamily.</text>
</comment>
<proteinExistence type="inferred from homology"/>
<dbReference type="SUPFAM" id="SSF88659">
    <property type="entry name" value="Sigma3 and sigma4 domains of RNA polymerase sigma factors"/>
    <property type="match status" value="1"/>
</dbReference>
<dbReference type="PANTHER" id="PTHR43133:SF46">
    <property type="entry name" value="RNA POLYMERASE SIGMA-70 FACTOR ECF SUBFAMILY"/>
    <property type="match status" value="1"/>
</dbReference>
<organism evidence="7 8">
    <name type="scientific">Marivirga atlantica</name>
    <dbReference type="NCBI Taxonomy" id="1548457"/>
    <lineage>
        <taxon>Bacteria</taxon>
        <taxon>Pseudomonadati</taxon>
        <taxon>Bacteroidota</taxon>
        <taxon>Cytophagia</taxon>
        <taxon>Cytophagales</taxon>
        <taxon>Marivirgaceae</taxon>
        <taxon>Marivirga</taxon>
    </lineage>
</organism>
<sequence length="189" mass="22132">MKVISLHTDLQLLQEMQKGNEKAMRLLFERYYVALCRFAYQYLKDKDLAEEVVADVFMHLWQKRNKLSITKSIKAYLYKCVIHKSLNEIRKNKIEFTTDELDIDKAHHTTPELQMIDAENQVGIEKMLGILSEPVKVVFLLHREDGFSYKEIAELLQISVKTVEAHMGKALKLLRENLKNTSFDMLIKS</sequence>
<dbReference type="InterPro" id="IPR013324">
    <property type="entry name" value="RNA_pol_sigma_r3/r4-like"/>
</dbReference>
<name>A0A937DE53_9BACT</name>
<dbReference type="GO" id="GO:0003677">
    <property type="term" value="F:DNA binding"/>
    <property type="evidence" value="ECO:0007669"/>
    <property type="project" value="InterPro"/>
</dbReference>
<dbReference type="GO" id="GO:0016987">
    <property type="term" value="F:sigma factor activity"/>
    <property type="evidence" value="ECO:0007669"/>
    <property type="project" value="UniProtKB-KW"/>
</dbReference>
<dbReference type="RefSeq" id="WP_201918911.1">
    <property type="nucleotide sequence ID" value="NZ_JAERQG010000001.1"/>
</dbReference>
<reference evidence="7" key="1">
    <citation type="submission" date="2021-01" db="EMBL/GenBank/DDBJ databases">
        <title>Marivirga sp. nov., isolated from intertidal surface sediments.</title>
        <authorList>
            <person name="Zhang M."/>
        </authorList>
    </citation>
    <scope>NUCLEOTIDE SEQUENCE</scope>
    <source>
        <strain evidence="7">SM1354</strain>
    </source>
</reference>
<evidence type="ECO:0000256" key="3">
    <source>
        <dbReference type="ARBA" id="ARBA00023082"/>
    </source>
</evidence>
<accession>A0A937DE53</accession>
<keyword evidence="3" id="KW-0731">Sigma factor</keyword>
<dbReference type="Proteomes" id="UP000642920">
    <property type="component" value="Unassembled WGS sequence"/>
</dbReference>
<dbReference type="InterPro" id="IPR039425">
    <property type="entry name" value="RNA_pol_sigma-70-like"/>
</dbReference>
<dbReference type="Pfam" id="PF08281">
    <property type="entry name" value="Sigma70_r4_2"/>
    <property type="match status" value="1"/>
</dbReference>
<dbReference type="PANTHER" id="PTHR43133">
    <property type="entry name" value="RNA POLYMERASE ECF-TYPE SIGMA FACTO"/>
    <property type="match status" value="1"/>
</dbReference>
<dbReference type="CDD" id="cd06171">
    <property type="entry name" value="Sigma70_r4"/>
    <property type="match status" value="1"/>
</dbReference>
<dbReference type="AlphaFoldDB" id="A0A937DE53"/>
<keyword evidence="2" id="KW-0805">Transcription regulation</keyword>
<dbReference type="InterPro" id="IPR013249">
    <property type="entry name" value="RNA_pol_sigma70_r4_t2"/>
</dbReference>
<dbReference type="GO" id="GO:0006352">
    <property type="term" value="P:DNA-templated transcription initiation"/>
    <property type="evidence" value="ECO:0007669"/>
    <property type="project" value="InterPro"/>
</dbReference>
<dbReference type="InterPro" id="IPR014284">
    <property type="entry name" value="RNA_pol_sigma-70_dom"/>
</dbReference>
<keyword evidence="8" id="KW-1185">Reference proteome</keyword>
<evidence type="ECO:0000259" key="6">
    <source>
        <dbReference type="Pfam" id="PF08281"/>
    </source>
</evidence>
<feature type="domain" description="RNA polymerase sigma-70 region 2" evidence="5">
    <location>
        <begin position="27"/>
        <end position="93"/>
    </location>
</feature>
<dbReference type="InterPro" id="IPR007627">
    <property type="entry name" value="RNA_pol_sigma70_r2"/>
</dbReference>
<protein>
    <submittedName>
        <fullName evidence="7">RNA polymerase sigma-70 factor</fullName>
    </submittedName>
</protein>
<feature type="domain" description="RNA polymerase sigma factor 70 region 4 type 2" evidence="6">
    <location>
        <begin position="124"/>
        <end position="174"/>
    </location>
</feature>
<dbReference type="SUPFAM" id="SSF88946">
    <property type="entry name" value="Sigma2 domain of RNA polymerase sigma factors"/>
    <property type="match status" value="1"/>
</dbReference>
<dbReference type="NCBIfam" id="TIGR02985">
    <property type="entry name" value="Sig70_bacteroi1"/>
    <property type="match status" value="1"/>
</dbReference>
<dbReference type="Gene3D" id="1.10.1740.10">
    <property type="match status" value="1"/>
</dbReference>
<dbReference type="InterPro" id="IPR013325">
    <property type="entry name" value="RNA_pol_sigma_r2"/>
</dbReference>
<evidence type="ECO:0000256" key="1">
    <source>
        <dbReference type="ARBA" id="ARBA00010641"/>
    </source>
</evidence>
<evidence type="ECO:0000256" key="2">
    <source>
        <dbReference type="ARBA" id="ARBA00023015"/>
    </source>
</evidence>
<evidence type="ECO:0000259" key="5">
    <source>
        <dbReference type="Pfam" id="PF04542"/>
    </source>
</evidence>
<dbReference type="Gene3D" id="1.10.10.10">
    <property type="entry name" value="Winged helix-like DNA-binding domain superfamily/Winged helix DNA-binding domain"/>
    <property type="match status" value="1"/>
</dbReference>
<dbReference type="InterPro" id="IPR014327">
    <property type="entry name" value="RNA_pol_sigma70_bacteroid"/>
</dbReference>
<evidence type="ECO:0000313" key="8">
    <source>
        <dbReference type="Proteomes" id="UP000642920"/>
    </source>
</evidence>